<evidence type="ECO:0000313" key="2">
    <source>
        <dbReference type="EMBL" id="KZD51094.1"/>
    </source>
</evidence>
<evidence type="ECO:0000313" key="3">
    <source>
        <dbReference type="Proteomes" id="UP000076482"/>
    </source>
</evidence>
<feature type="compositionally biased region" description="Basic and acidic residues" evidence="1">
    <location>
        <begin position="1"/>
        <end position="18"/>
    </location>
</feature>
<feature type="region of interest" description="Disordered" evidence="1">
    <location>
        <begin position="1"/>
        <end position="47"/>
    </location>
</feature>
<reference evidence="2 3" key="1">
    <citation type="submission" date="2015-09" db="EMBL/GenBank/DDBJ databases">
        <title>Bacillus cereus food isolates.</title>
        <authorList>
            <person name="Boekhorst J."/>
        </authorList>
    </citation>
    <scope>NUCLEOTIDE SEQUENCE [LARGE SCALE GENOMIC DNA]</scope>
    <source>
        <strain evidence="2 3">B4088</strain>
    </source>
</reference>
<dbReference type="AlphaFoldDB" id="A0A162NSU9"/>
<gene>
    <name evidence="2" type="ORF">B4088_6138</name>
</gene>
<organism evidence="2 3">
    <name type="scientific">Bacillus cereus</name>
    <dbReference type="NCBI Taxonomy" id="1396"/>
    <lineage>
        <taxon>Bacteria</taxon>
        <taxon>Bacillati</taxon>
        <taxon>Bacillota</taxon>
        <taxon>Bacilli</taxon>
        <taxon>Bacillales</taxon>
        <taxon>Bacillaceae</taxon>
        <taxon>Bacillus</taxon>
        <taxon>Bacillus cereus group</taxon>
    </lineage>
</organism>
<accession>A0A162NSU9</accession>
<comment type="caution">
    <text evidence="2">The sequence shown here is derived from an EMBL/GenBank/DDBJ whole genome shotgun (WGS) entry which is preliminary data.</text>
</comment>
<dbReference type="Proteomes" id="UP000076482">
    <property type="component" value="Unassembled WGS sequence"/>
</dbReference>
<name>A0A162NSU9_BACCE</name>
<dbReference type="GeneID" id="92804120"/>
<proteinExistence type="predicted"/>
<dbReference type="RefSeq" id="WP_061679021.1">
    <property type="nucleotide sequence ID" value="NZ_LJKE01000126.1"/>
</dbReference>
<evidence type="ECO:0000256" key="1">
    <source>
        <dbReference type="SAM" id="MobiDB-lite"/>
    </source>
</evidence>
<protein>
    <recommendedName>
        <fullName evidence="4">Spore cortex-lytic enzyme</fullName>
    </recommendedName>
</protein>
<evidence type="ECO:0008006" key="4">
    <source>
        <dbReference type="Google" id="ProtNLM"/>
    </source>
</evidence>
<dbReference type="EMBL" id="LJKE01000126">
    <property type="protein sequence ID" value="KZD51094.1"/>
    <property type="molecule type" value="Genomic_DNA"/>
</dbReference>
<dbReference type="PATRIC" id="fig|1396.535.peg.5575"/>
<sequence length="47" mass="5504">MKDKMNTNKKQNIKDVKTEQNAIYSDPKDAANMQTVPQPKDFDEIEY</sequence>